<dbReference type="InterPro" id="IPR036638">
    <property type="entry name" value="HLH_DNA-bd_sf"/>
</dbReference>
<evidence type="ECO:0000313" key="9">
    <source>
        <dbReference type="Proteomes" id="UP001150217"/>
    </source>
</evidence>
<evidence type="ECO:0000256" key="3">
    <source>
        <dbReference type="ARBA" id="ARBA00023125"/>
    </source>
</evidence>
<feature type="region of interest" description="Disordered" evidence="6">
    <location>
        <begin position="133"/>
        <end position="161"/>
    </location>
</feature>
<evidence type="ECO:0000256" key="4">
    <source>
        <dbReference type="ARBA" id="ARBA00023163"/>
    </source>
</evidence>
<evidence type="ECO:0000256" key="6">
    <source>
        <dbReference type="SAM" id="MobiDB-lite"/>
    </source>
</evidence>
<organism evidence="8 9">
    <name type="scientific">Lentinula lateritia</name>
    <dbReference type="NCBI Taxonomy" id="40482"/>
    <lineage>
        <taxon>Eukaryota</taxon>
        <taxon>Fungi</taxon>
        <taxon>Dikarya</taxon>
        <taxon>Basidiomycota</taxon>
        <taxon>Agaricomycotina</taxon>
        <taxon>Agaricomycetes</taxon>
        <taxon>Agaricomycetidae</taxon>
        <taxon>Agaricales</taxon>
        <taxon>Marasmiineae</taxon>
        <taxon>Omphalotaceae</taxon>
        <taxon>Lentinula</taxon>
    </lineage>
</organism>
<evidence type="ECO:0000256" key="5">
    <source>
        <dbReference type="ARBA" id="ARBA00023242"/>
    </source>
</evidence>
<sequence length="322" mass="36029">MMTYPVLHPPIPYADHHFTFNPHLRLSNRYHDMDFFDQPVPAEKSSSGLFTTRETDGLIRFFDEFDQNKVDQTPWDVKPEPVEQDVAWYGMDNMQQHEHGMSSNTSSYPSSHLDVPPNVSVFRRRSFPLQSASSSRIGRLSSRTHNVSQGNASRSSPMNRTPSVQFAHLNLSDVPPSSLNYSRRASLPSGSLVNHTHHASHISELPLPRTKPLLSTPQKRLNHIMSEQKRRNAIRDGYAQLIALLAGPEGSHSVLVMPTRGRPKGSGAKGKQAKNGNEIEGAKGKSGVLYRAVEYCHWLEEGRDALKEEVERLEAAAGILSH</sequence>
<evidence type="ECO:0000256" key="2">
    <source>
        <dbReference type="ARBA" id="ARBA00023015"/>
    </source>
</evidence>
<evidence type="ECO:0000313" key="8">
    <source>
        <dbReference type="EMBL" id="KAJ4477935.1"/>
    </source>
</evidence>
<reference evidence="8" key="1">
    <citation type="submission" date="2022-08" db="EMBL/GenBank/DDBJ databases">
        <title>A Global Phylogenomic Analysis of the Shiitake Genus Lentinula.</title>
        <authorList>
            <consortium name="DOE Joint Genome Institute"/>
            <person name="Sierra-Patev S."/>
            <person name="Min B."/>
            <person name="Naranjo-Ortiz M."/>
            <person name="Looney B."/>
            <person name="Konkel Z."/>
            <person name="Slot J.C."/>
            <person name="Sakamoto Y."/>
            <person name="Steenwyk J.L."/>
            <person name="Rokas A."/>
            <person name="Carro J."/>
            <person name="Camarero S."/>
            <person name="Ferreira P."/>
            <person name="Molpeceres G."/>
            <person name="Ruiz-Duenas F.J."/>
            <person name="Serrano A."/>
            <person name="Henrissat B."/>
            <person name="Drula E."/>
            <person name="Hughes K.W."/>
            <person name="Mata J.L."/>
            <person name="Ishikawa N.K."/>
            <person name="Vargas-Isla R."/>
            <person name="Ushijima S."/>
            <person name="Smith C.A."/>
            <person name="Ahrendt S."/>
            <person name="Andreopoulos W."/>
            <person name="He G."/>
            <person name="Labutti K."/>
            <person name="Lipzen A."/>
            <person name="Ng V."/>
            <person name="Riley R."/>
            <person name="Sandor L."/>
            <person name="Barry K."/>
            <person name="Martinez A.T."/>
            <person name="Xiao Y."/>
            <person name="Gibbons J.G."/>
            <person name="Terashima K."/>
            <person name="Grigoriev I.V."/>
            <person name="Hibbett D.S."/>
        </authorList>
    </citation>
    <scope>NUCLEOTIDE SEQUENCE</scope>
    <source>
        <strain evidence="8">RHP3577 ss4</strain>
    </source>
</reference>
<keyword evidence="9" id="KW-1185">Reference proteome</keyword>
<protein>
    <recommendedName>
        <fullName evidence="7">BHLH domain-containing protein</fullName>
    </recommendedName>
</protein>
<feature type="compositionally biased region" description="Polar residues" evidence="6">
    <location>
        <begin position="144"/>
        <end position="161"/>
    </location>
</feature>
<dbReference type="InterPro" id="IPR052207">
    <property type="entry name" value="Max-like/E-box_TFs"/>
</dbReference>
<dbReference type="SUPFAM" id="SSF47459">
    <property type="entry name" value="HLH, helix-loop-helix DNA-binding domain"/>
    <property type="match status" value="1"/>
</dbReference>
<dbReference type="PANTHER" id="PTHR15741">
    <property type="entry name" value="BASIC HELIX-LOOP-HELIX ZIP TRANSCRIPTION FACTOR"/>
    <property type="match status" value="1"/>
</dbReference>
<keyword evidence="5" id="KW-0539">Nucleus</keyword>
<dbReference type="Gene3D" id="4.10.280.10">
    <property type="entry name" value="Helix-loop-helix DNA-binding domain"/>
    <property type="match status" value="1"/>
</dbReference>
<comment type="subcellular location">
    <subcellularLocation>
        <location evidence="1">Nucleus</location>
    </subcellularLocation>
</comment>
<feature type="domain" description="BHLH" evidence="7">
    <location>
        <begin position="218"/>
        <end position="299"/>
    </location>
</feature>
<keyword evidence="2" id="KW-0805">Transcription regulation</keyword>
<name>A0ABQ8V745_9AGAR</name>
<evidence type="ECO:0000259" key="7">
    <source>
        <dbReference type="PROSITE" id="PS50888"/>
    </source>
</evidence>
<accession>A0ABQ8V745</accession>
<feature type="compositionally biased region" description="Low complexity" evidence="6">
    <location>
        <begin position="133"/>
        <end position="143"/>
    </location>
</feature>
<proteinExistence type="predicted"/>
<gene>
    <name evidence="8" type="ORF">C8R41DRAFT_515636</name>
</gene>
<comment type="caution">
    <text evidence="8">The sequence shown here is derived from an EMBL/GenBank/DDBJ whole genome shotgun (WGS) entry which is preliminary data.</text>
</comment>
<evidence type="ECO:0000256" key="1">
    <source>
        <dbReference type="ARBA" id="ARBA00004123"/>
    </source>
</evidence>
<dbReference type="PROSITE" id="PS50888">
    <property type="entry name" value="BHLH"/>
    <property type="match status" value="1"/>
</dbReference>
<dbReference type="PANTHER" id="PTHR15741:SF27">
    <property type="entry name" value="TRANSCRIPTION FACTOR AP-4"/>
    <property type="match status" value="1"/>
</dbReference>
<dbReference type="Proteomes" id="UP001150217">
    <property type="component" value="Unassembled WGS sequence"/>
</dbReference>
<dbReference type="InterPro" id="IPR011598">
    <property type="entry name" value="bHLH_dom"/>
</dbReference>
<dbReference type="EMBL" id="JANVFT010000066">
    <property type="protein sequence ID" value="KAJ4477935.1"/>
    <property type="molecule type" value="Genomic_DNA"/>
</dbReference>
<keyword evidence="4" id="KW-0804">Transcription</keyword>
<feature type="region of interest" description="Disordered" evidence="6">
    <location>
        <begin position="260"/>
        <end position="281"/>
    </location>
</feature>
<keyword evidence="3" id="KW-0238">DNA-binding</keyword>